<dbReference type="PANTHER" id="PTHR20899:SF1">
    <property type="entry name" value="PIERCER OF MICROTUBULE WALL 1 PROTEIN"/>
    <property type="match status" value="1"/>
</dbReference>
<reference evidence="8 9" key="1">
    <citation type="submission" date="2019-01" db="EMBL/GenBank/DDBJ databases">
        <title>A draft genome assembly of the solar-powered sea slug Elysia chlorotica.</title>
        <authorList>
            <person name="Cai H."/>
            <person name="Li Q."/>
            <person name="Fang X."/>
            <person name="Li J."/>
            <person name="Curtis N.E."/>
            <person name="Altenburger A."/>
            <person name="Shibata T."/>
            <person name="Feng M."/>
            <person name="Maeda T."/>
            <person name="Schwartz J.A."/>
            <person name="Shigenobu S."/>
            <person name="Lundholm N."/>
            <person name="Nishiyama T."/>
            <person name="Yang H."/>
            <person name="Hasebe M."/>
            <person name="Li S."/>
            <person name="Pierce S.K."/>
            <person name="Wang J."/>
        </authorList>
    </citation>
    <scope>NUCLEOTIDE SEQUENCE [LARGE SCALE GENOMIC DNA]</scope>
    <source>
        <strain evidence="8">EC2010</strain>
        <tissue evidence="8">Whole organism of an adult</tissue>
    </source>
</reference>
<dbReference type="Pfam" id="PF14892">
    <property type="entry name" value="PIRC1_2"/>
    <property type="match status" value="1"/>
</dbReference>
<dbReference type="EMBL" id="RQTK01001004">
    <property type="protein sequence ID" value="RUS72891.1"/>
    <property type="molecule type" value="Genomic_DNA"/>
</dbReference>
<gene>
    <name evidence="8" type="ORF">EGW08_019351</name>
</gene>
<evidence type="ECO:0000256" key="3">
    <source>
        <dbReference type="ARBA" id="ARBA00022490"/>
    </source>
</evidence>
<comment type="subcellular location">
    <subcellularLocation>
        <location evidence="1">Cell projection</location>
        <location evidence="1">Cilium</location>
    </subcellularLocation>
    <subcellularLocation>
        <location evidence="2">Cytoplasm</location>
        <location evidence="2">Cytoskeleton</location>
    </subcellularLocation>
</comment>
<evidence type="ECO:0000256" key="4">
    <source>
        <dbReference type="ARBA" id="ARBA00023212"/>
    </source>
</evidence>
<dbReference type="Proteomes" id="UP000271974">
    <property type="component" value="Unassembled WGS sequence"/>
</dbReference>
<protein>
    <submittedName>
        <fullName evidence="8">Uncharacterized protein</fullName>
    </submittedName>
</protein>
<dbReference type="OrthoDB" id="546383at2759"/>
<evidence type="ECO:0000256" key="1">
    <source>
        <dbReference type="ARBA" id="ARBA00004138"/>
    </source>
</evidence>
<dbReference type="PANTHER" id="PTHR20899">
    <property type="entry name" value="PIERCE HOMOLOG"/>
    <property type="match status" value="1"/>
</dbReference>
<evidence type="ECO:0000313" key="8">
    <source>
        <dbReference type="EMBL" id="RUS72891.1"/>
    </source>
</evidence>
<dbReference type="InterPro" id="IPR026507">
    <property type="entry name" value="PIRC1/2"/>
</dbReference>
<organism evidence="8 9">
    <name type="scientific">Elysia chlorotica</name>
    <name type="common">Eastern emerald elysia</name>
    <name type="synonym">Sea slug</name>
    <dbReference type="NCBI Taxonomy" id="188477"/>
    <lineage>
        <taxon>Eukaryota</taxon>
        <taxon>Metazoa</taxon>
        <taxon>Spiralia</taxon>
        <taxon>Lophotrochozoa</taxon>
        <taxon>Mollusca</taxon>
        <taxon>Gastropoda</taxon>
        <taxon>Heterobranchia</taxon>
        <taxon>Euthyneura</taxon>
        <taxon>Panpulmonata</taxon>
        <taxon>Sacoglossa</taxon>
        <taxon>Placobranchoidea</taxon>
        <taxon>Plakobranchidae</taxon>
        <taxon>Elysia</taxon>
    </lineage>
</organism>
<feature type="region of interest" description="Disordered" evidence="7">
    <location>
        <begin position="60"/>
        <end position="131"/>
    </location>
</feature>
<evidence type="ECO:0000256" key="7">
    <source>
        <dbReference type="SAM" id="MobiDB-lite"/>
    </source>
</evidence>
<keyword evidence="5" id="KW-0966">Cell projection</keyword>
<comment type="caution">
    <text evidence="8">The sequence shown here is derived from an EMBL/GenBank/DDBJ whole genome shotgun (WGS) entry which is preliminary data.</text>
</comment>
<dbReference type="AlphaFoldDB" id="A0A3S1BR43"/>
<proteinExistence type="inferred from homology"/>
<keyword evidence="9" id="KW-1185">Reference proteome</keyword>
<keyword evidence="4" id="KW-0206">Cytoskeleton</keyword>
<accession>A0A3S1BR43</accession>
<evidence type="ECO:0000256" key="5">
    <source>
        <dbReference type="ARBA" id="ARBA00023273"/>
    </source>
</evidence>
<name>A0A3S1BR43_ELYCH</name>
<evidence type="ECO:0000313" key="9">
    <source>
        <dbReference type="Proteomes" id="UP000271974"/>
    </source>
</evidence>
<comment type="similarity">
    <text evidence="6">Belongs to the PIERCE1 family.</text>
</comment>
<feature type="compositionally biased region" description="Polar residues" evidence="7">
    <location>
        <begin position="100"/>
        <end position="109"/>
    </location>
</feature>
<evidence type="ECO:0000256" key="6">
    <source>
        <dbReference type="ARBA" id="ARBA00038014"/>
    </source>
</evidence>
<dbReference type="GO" id="GO:0005879">
    <property type="term" value="C:axonemal microtubule"/>
    <property type="evidence" value="ECO:0007669"/>
    <property type="project" value="InterPro"/>
</dbReference>
<sequence length="259" mass="28740">MSNSTNKKVTFKEEIDDQSNGEAECLFNIEEEPYITLKDPLHSCPFGVPPNTKLVNSCLNKHSEDQSKDSPSNCTRGLPDRSLEGQSPLKNAHSGLDSKGVTSGATLCPSNVDPARKSKSPVRTIYDGTSAGQRLTDKIKEMVIEEEFRRDNPKMRRQFPKYRGICGSLGNPVFTSTPVGPPEYQAKCPARRVPGYPPPKRQNPLYYTTSNDYGSSEPCFETTPIVFYPNDQSFTLSRALGGMYEDAHLTTDTDSTTLW</sequence>
<evidence type="ECO:0000256" key="2">
    <source>
        <dbReference type="ARBA" id="ARBA00004245"/>
    </source>
</evidence>
<keyword evidence="3" id="KW-0963">Cytoplasm</keyword>
<dbReference type="GO" id="GO:0035082">
    <property type="term" value="P:axoneme assembly"/>
    <property type="evidence" value="ECO:0007669"/>
    <property type="project" value="InterPro"/>
</dbReference>